<dbReference type="Proteomes" id="UP001152797">
    <property type="component" value="Unassembled WGS sequence"/>
</dbReference>
<dbReference type="EMBL" id="CAMXCT010003312">
    <property type="protein sequence ID" value="CAI4003672.1"/>
    <property type="molecule type" value="Genomic_DNA"/>
</dbReference>
<reference evidence="1" key="1">
    <citation type="submission" date="2022-10" db="EMBL/GenBank/DDBJ databases">
        <authorList>
            <person name="Chen Y."/>
            <person name="Dougan E. K."/>
            <person name="Chan C."/>
            <person name="Rhodes N."/>
            <person name="Thang M."/>
        </authorList>
    </citation>
    <scope>NUCLEOTIDE SEQUENCE</scope>
</reference>
<evidence type="ECO:0000313" key="2">
    <source>
        <dbReference type="EMBL" id="CAL4790984.1"/>
    </source>
</evidence>
<keyword evidence="3" id="KW-1185">Reference proteome</keyword>
<dbReference type="EMBL" id="CAMXCT020003312">
    <property type="protein sequence ID" value="CAL1157047.1"/>
    <property type="molecule type" value="Genomic_DNA"/>
</dbReference>
<accession>A0A9P1GAY2</accession>
<evidence type="ECO:0000313" key="1">
    <source>
        <dbReference type="EMBL" id="CAI4003672.1"/>
    </source>
</evidence>
<name>A0A9P1GAY2_9DINO</name>
<dbReference type="AlphaFoldDB" id="A0A9P1GAY2"/>
<sequence>MAELATFPAMESSYELLESLRIQLPDYEICRVSDTKMTLLAGVPLDFLMYHCKWCCGVYFAFHLTFQTDSTILEDHIDTKYDCKVHERECNEQRERVKAKVKTGISLHLAIKNEKSPSHGPMTIGKAEQLMSYEISFTKNGPLGLSLNEEPGRMKVLKVKPEEFFENFNRLHPQSAVNEGDYLLEVQGETPSFDQIHGLKDGDKVRVKIATPRVPQPHQHTMGDV</sequence>
<reference evidence="2 3" key="2">
    <citation type="submission" date="2024-05" db="EMBL/GenBank/DDBJ databases">
        <authorList>
            <person name="Chen Y."/>
            <person name="Shah S."/>
            <person name="Dougan E. K."/>
            <person name="Thang M."/>
            <person name="Chan C."/>
        </authorList>
    </citation>
    <scope>NUCLEOTIDE SEQUENCE [LARGE SCALE GENOMIC DNA]</scope>
</reference>
<proteinExistence type="predicted"/>
<organism evidence="1">
    <name type="scientific">Cladocopium goreaui</name>
    <dbReference type="NCBI Taxonomy" id="2562237"/>
    <lineage>
        <taxon>Eukaryota</taxon>
        <taxon>Sar</taxon>
        <taxon>Alveolata</taxon>
        <taxon>Dinophyceae</taxon>
        <taxon>Suessiales</taxon>
        <taxon>Symbiodiniaceae</taxon>
        <taxon>Cladocopium</taxon>
    </lineage>
</organism>
<protein>
    <submittedName>
        <fullName evidence="1">Uncharacterized protein</fullName>
    </submittedName>
</protein>
<comment type="caution">
    <text evidence="1">The sequence shown here is derived from an EMBL/GenBank/DDBJ whole genome shotgun (WGS) entry which is preliminary data.</text>
</comment>
<dbReference type="EMBL" id="CAMXCT030003312">
    <property type="protein sequence ID" value="CAL4790984.1"/>
    <property type="molecule type" value="Genomic_DNA"/>
</dbReference>
<evidence type="ECO:0000313" key="3">
    <source>
        <dbReference type="Proteomes" id="UP001152797"/>
    </source>
</evidence>
<gene>
    <name evidence="1" type="ORF">C1SCF055_LOCUS29519</name>
</gene>